<sequence length="150" mass="17249">MMEVRKADLSDLPDLIEFTVEEAREAENVTKIPETLERGISAALHDSSIATYWVLVDENDCPCGNVSAVKEWSDWNAGYYWWIQSMYIKPEYRGQGLMGKLINVVEDEMRRKGGLELRIYVHKSNAIAKRAYEKIGFNDSDYKMMSLSVN</sequence>
<dbReference type="InterPro" id="IPR050680">
    <property type="entry name" value="YpeA/RimI_acetyltransf"/>
</dbReference>
<dbReference type="CDD" id="cd04301">
    <property type="entry name" value="NAT_SF"/>
    <property type="match status" value="1"/>
</dbReference>
<comment type="caution">
    <text evidence="4">The sequence shown here is derived from an EMBL/GenBank/DDBJ whole genome shotgun (WGS) entry which is preliminary data.</text>
</comment>
<evidence type="ECO:0000259" key="3">
    <source>
        <dbReference type="PROSITE" id="PS51186"/>
    </source>
</evidence>
<evidence type="ECO:0000256" key="2">
    <source>
        <dbReference type="ARBA" id="ARBA00023315"/>
    </source>
</evidence>
<dbReference type="PROSITE" id="PS51186">
    <property type="entry name" value="GNAT"/>
    <property type="match status" value="1"/>
</dbReference>
<dbReference type="SUPFAM" id="SSF55729">
    <property type="entry name" value="Acyl-CoA N-acyltransferases (Nat)"/>
    <property type="match status" value="1"/>
</dbReference>
<keyword evidence="1 4" id="KW-0808">Transferase</keyword>
<dbReference type="Proteomes" id="UP000037530">
    <property type="component" value="Unassembled WGS sequence"/>
</dbReference>
<protein>
    <submittedName>
        <fullName evidence="4">Acetyltransferase</fullName>
    </submittedName>
</protein>
<dbReference type="PANTHER" id="PTHR43420">
    <property type="entry name" value="ACETYLTRANSFERASE"/>
    <property type="match status" value="1"/>
</dbReference>
<dbReference type="GO" id="GO:0016747">
    <property type="term" value="F:acyltransferase activity, transferring groups other than amino-acyl groups"/>
    <property type="evidence" value="ECO:0007669"/>
    <property type="project" value="InterPro"/>
</dbReference>
<gene>
    <name evidence="4" type="ORF">AKJ31_00040</name>
</gene>
<dbReference type="EMBL" id="LHPI01000001">
    <property type="protein sequence ID" value="KOO08797.1"/>
    <property type="molecule type" value="Genomic_DNA"/>
</dbReference>
<keyword evidence="5" id="KW-1185">Reference proteome</keyword>
<reference evidence="5" key="1">
    <citation type="submission" date="2015-08" db="EMBL/GenBank/DDBJ databases">
        <title>Vibrio galatheae sp. nov., a novel member of the Vibrionaceae family isolated from the Solomon Islands.</title>
        <authorList>
            <person name="Giubergia S."/>
            <person name="Machado H."/>
            <person name="Mateiu R.V."/>
            <person name="Gram L."/>
        </authorList>
    </citation>
    <scope>NUCLEOTIDE SEQUENCE [LARGE SCALE GENOMIC DNA]</scope>
    <source>
        <strain evidence="5">DSM 19134</strain>
    </source>
</reference>
<evidence type="ECO:0000313" key="5">
    <source>
        <dbReference type="Proteomes" id="UP000037530"/>
    </source>
</evidence>
<dbReference type="PATRIC" id="fig|171383.3.peg.8"/>
<dbReference type="AlphaFoldDB" id="A0A0M0I3V0"/>
<evidence type="ECO:0000313" key="4">
    <source>
        <dbReference type="EMBL" id="KOO08797.1"/>
    </source>
</evidence>
<dbReference type="Pfam" id="PF00583">
    <property type="entry name" value="Acetyltransf_1"/>
    <property type="match status" value="1"/>
</dbReference>
<name>A0A0M0I3V0_9VIBR</name>
<organism evidence="4 5">
    <name type="scientific">Vibrio hepatarius</name>
    <dbReference type="NCBI Taxonomy" id="171383"/>
    <lineage>
        <taxon>Bacteria</taxon>
        <taxon>Pseudomonadati</taxon>
        <taxon>Pseudomonadota</taxon>
        <taxon>Gammaproteobacteria</taxon>
        <taxon>Vibrionales</taxon>
        <taxon>Vibrionaceae</taxon>
        <taxon>Vibrio</taxon>
        <taxon>Vibrio oreintalis group</taxon>
    </lineage>
</organism>
<accession>A0A0M0I3V0</accession>
<keyword evidence="2" id="KW-0012">Acyltransferase</keyword>
<feature type="domain" description="N-acetyltransferase" evidence="3">
    <location>
        <begin position="2"/>
        <end position="150"/>
    </location>
</feature>
<dbReference type="InterPro" id="IPR016181">
    <property type="entry name" value="Acyl_CoA_acyltransferase"/>
</dbReference>
<dbReference type="RefSeq" id="WP_053407050.1">
    <property type="nucleotide sequence ID" value="NZ_DAIPHI010000207.1"/>
</dbReference>
<dbReference type="InterPro" id="IPR000182">
    <property type="entry name" value="GNAT_dom"/>
</dbReference>
<evidence type="ECO:0000256" key="1">
    <source>
        <dbReference type="ARBA" id="ARBA00022679"/>
    </source>
</evidence>
<dbReference type="Gene3D" id="3.40.630.30">
    <property type="match status" value="1"/>
</dbReference>
<proteinExistence type="predicted"/>
<dbReference type="STRING" id="171383.AKJ31_00040"/>